<feature type="transmembrane region" description="Helical" evidence="11">
    <location>
        <begin position="21"/>
        <end position="38"/>
    </location>
</feature>
<dbReference type="GO" id="GO:0016758">
    <property type="term" value="F:hexosyltransferase activity"/>
    <property type="evidence" value="ECO:0007669"/>
    <property type="project" value="InterPro"/>
</dbReference>
<dbReference type="Pfam" id="PF01762">
    <property type="entry name" value="Galactosyl_T"/>
    <property type="match status" value="1"/>
</dbReference>
<dbReference type="GO" id="GO:0006493">
    <property type="term" value="P:protein O-linked glycosylation"/>
    <property type="evidence" value="ECO:0007669"/>
    <property type="project" value="TreeGrafter"/>
</dbReference>
<dbReference type="PANTHER" id="PTHR11214:SF314">
    <property type="entry name" value="HEXOSYLTRANSFERASE"/>
    <property type="match status" value="1"/>
</dbReference>
<feature type="compositionally biased region" description="Polar residues" evidence="10">
    <location>
        <begin position="277"/>
        <end position="294"/>
    </location>
</feature>
<evidence type="ECO:0000256" key="10">
    <source>
        <dbReference type="SAM" id="MobiDB-lite"/>
    </source>
</evidence>
<evidence type="ECO:0000256" key="6">
    <source>
        <dbReference type="ARBA" id="ARBA00022968"/>
    </source>
</evidence>
<comment type="similarity">
    <text evidence="2">Belongs to the glycosyltransferase 31 family.</text>
</comment>
<keyword evidence="3" id="KW-0328">Glycosyltransferase</keyword>
<evidence type="ECO:0000256" key="11">
    <source>
        <dbReference type="SAM" id="Phobius"/>
    </source>
</evidence>
<evidence type="ECO:0000256" key="4">
    <source>
        <dbReference type="ARBA" id="ARBA00022679"/>
    </source>
</evidence>
<keyword evidence="8" id="KW-0333">Golgi apparatus</keyword>
<evidence type="ECO:0000256" key="3">
    <source>
        <dbReference type="ARBA" id="ARBA00022676"/>
    </source>
</evidence>
<protein>
    <recommendedName>
        <fullName evidence="13">Hexosyltransferase</fullName>
    </recommendedName>
</protein>
<dbReference type="GO" id="GO:0000139">
    <property type="term" value="C:Golgi membrane"/>
    <property type="evidence" value="ECO:0007669"/>
    <property type="project" value="UniProtKB-SubCell"/>
</dbReference>
<evidence type="ECO:0000256" key="7">
    <source>
        <dbReference type="ARBA" id="ARBA00022989"/>
    </source>
</evidence>
<keyword evidence="9 11" id="KW-0472">Membrane</keyword>
<evidence type="ECO:0000256" key="8">
    <source>
        <dbReference type="ARBA" id="ARBA00023034"/>
    </source>
</evidence>
<comment type="subcellular location">
    <subcellularLocation>
        <location evidence="1">Golgi apparatus membrane</location>
        <topology evidence="1">Single-pass type II membrane protein</topology>
    </subcellularLocation>
</comment>
<evidence type="ECO:0000256" key="1">
    <source>
        <dbReference type="ARBA" id="ARBA00004323"/>
    </source>
</evidence>
<evidence type="ECO:0008006" key="13">
    <source>
        <dbReference type="Google" id="ProtNLM"/>
    </source>
</evidence>
<proteinExistence type="inferred from homology"/>
<evidence type="ECO:0000256" key="5">
    <source>
        <dbReference type="ARBA" id="ARBA00022692"/>
    </source>
</evidence>
<evidence type="ECO:0000256" key="9">
    <source>
        <dbReference type="ARBA" id="ARBA00023136"/>
    </source>
</evidence>
<feature type="compositionally biased region" description="Polar residues" evidence="10">
    <location>
        <begin position="220"/>
        <end position="236"/>
    </location>
</feature>
<dbReference type="InterPro" id="IPR002659">
    <property type="entry name" value="Glyco_trans_31"/>
</dbReference>
<evidence type="ECO:0000313" key="12">
    <source>
        <dbReference type="EMBL" id="CEK70854.1"/>
    </source>
</evidence>
<reference evidence="12" key="1">
    <citation type="submission" date="2014-12" db="EMBL/GenBank/DDBJ databases">
        <title>Insight into the proteome of Arion vulgaris.</title>
        <authorList>
            <person name="Aradska J."/>
            <person name="Bulat T."/>
            <person name="Smidak R."/>
            <person name="Sarate P."/>
            <person name="Gangsoo J."/>
            <person name="Sialana F."/>
            <person name="Bilban M."/>
            <person name="Lubec G."/>
        </authorList>
    </citation>
    <scope>NUCLEOTIDE SEQUENCE</scope>
    <source>
        <tissue evidence="12">Skin</tissue>
    </source>
</reference>
<dbReference type="PANTHER" id="PTHR11214">
    <property type="entry name" value="BETA-1,3-N-ACETYLGLUCOSAMINYLTRANSFERASE"/>
    <property type="match status" value="1"/>
</dbReference>
<accession>A0A0B6ZQE0</accession>
<dbReference type="EMBL" id="HACG01023989">
    <property type="protein sequence ID" value="CEK70854.1"/>
    <property type="molecule type" value="Transcribed_RNA"/>
</dbReference>
<keyword evidence="6" id="KW-0735">Signal-anchor</keyword>
<feature type="region of interest" description="Disordered" evidence="10">
    <location>
        <begin position="168"/>
        <end position="295"/>
    </location>
</feature>
<organism evidence="12">
    <name type="scientific">Arion vulgaris</name>
    <dbReference type="NCBI Taxonomy" id="1028688"/>
    <lineage>
        <taxon>Eukaryota</taxon>
        <taxon>Metazoa</taxon>
        <taxon>Spiralia</taxon>
        <taxon>Lophotrochozoa</taxon>
        <taxon>Mollusca</taxon>
        <taxon>Gastropoda</taxon>
        <taxon>Heterobranchia</taxon>
        <taxon>Euthyneura</taxon>
        <taxon>Panpulmonata</taxon>
        <taxon>Eupulmonata</taxon>
        <taxon>Stylommatophora</taxon>
        <taxon>Helicina</taxon>
        <taxon>Arionoidea</taxon>
        <taxon>Arionidae</taxon>
        <taxon>Arion</taxon>
    </lineage>
</organism>
<gene>
    <name evidence="12" type="primary">ORF75893</name>
</gene>
<name>A0A0B6ZQE0_9EUPU</name>
<keyword evidence="4" id="KW-0808">Transferase</keyword>
<dbReference type="AlphaFoldDB" id="A0A0B6ZQE0"/>
<keyword evidence="5 11" id="KW-0812">Transmembrane</keyword>
<sequence>MNAIKALTSCSCRRRTLLTRLCPALLQVVVVIAIWWIIKSQMTSSVETRDISGGTNGATFDQSKCYPPGFTQAKTLRLLNLSSILSTTKVHDSTSDVILNRFLAVNVYVHDVIKGSVVLYPAGSMMQIENTQGVKIDDSKKDSNYVFDDSNKAKGVTATNNVVNSDVNADSNKLKVDQQSNVGQGFPRMSEGGSHQYPDYDHGNTDLQKNTLIEKPKTVDNPSSPNQNLGTESDNGGDSPKDSQKLPENDKQFQDVKSTRNEKEDELFDLSNRHASSEVQGSNNEPVNPLSEPSLNEEIKPLLVDGFTDRARKFMSEMHGPNVRNISKDDKTTNYPFTENRLICQGLFEIDLLYLINSKPESSDLRRRIRDTFVRPTNFQPSVIVHVFLLGKAASPNLQQTVHQEQGTFRDLVQGDFQDVPHNSTYKGLMGMRWMSQFCPQAKYIMTINEDVFVDTDKLIHGLIPATKKVNDKKFILCYFNSESPISRTGPDAFSENIFPGRLHLRPYCKGFAILMNQAVIPSLLAASEHVRPFVMDELYLYGILPFVAGGVAVYDVGNKRAFHNFGMETVTCYQQKLDKCPFVASVAFSERFTLLWDSVKARLLEPHQGWEDDKSLWNIPSYIRRF</sequence>
<feature type="compositionally biased region" description="Basic and acidic residues" evidence="10">
    <location>
        <begin position="239"/>
        <end position="263"/>
    </location>
</feature>
<evidence type="ECO:0000256" key="2">
    <source>
        <dbReference type="ARBA" id="ARBA00008661"/>
    </source>
</evidence>
<keyword evidence="7 11" id="KW-1133">Transmembrane helix</keyword>